<feature type="compositionally biased region" description="Polar residues" evidence="1">
    <location>
        <begin position="107"/>
        <end position="116"/>
    </location>
</feature>
<evidence type="ECO:0000313" key="2">
    <source>
        <dbReference type="EMBL" id="GFN91753.1"/>
    </source>
</evidence>
<sequence>MYQAWAQGAWFSHAGSGLAARSREATCHETARGLGVITDVTVAGSRQRPMARLNYTDSCYVDILHCAPVIYVCKEIGDFKMNYVELGWSGSSSGREVGYQEGGPGFESQSGPSQFSIAPLCPPSTKWVARSIKIRQK</sequence>
<dbReference type="AlphaFoldDB" id="A0AAV3Z8V4"/>
<evidence type="ECO:0000256" key="1">
    <source>
        <dbReference type="SAM" id="MobiDB-lite"/>
    </source>
</evidence>
<feature type="region of interest" description="Disordered" evidence="1">
    <location>
        <begin position="99"/>
        <end position="118"/>
    </location>
</feature>
<reference evidence="2 3" key="1">
    <citation type="journal article" date="2021" name="Elife">
        <title>Chloroplast acquisition without the gene transfer in kleptoplastic sea slugs, Plakobranchus ocellatus.</title>
        <authorList>
            <person name="Maeda T."/>
            <person name="Takahashi S."/>
            <person name="Yoshida T."/>
            <person name="Shimamura S."/>
            <person name="Takaki Y."/>
            <person name="Nagai Y."/>
            <person name="Toyoda A."/>
            <person name="Suzuki Y."/>
            <person name="Arimoto A."/>
            <person name="Ishii H."/>
            <person name="Satoh N."/>
            <person name="Nishiyama T."/>
            <person name="Hasebe M."/>
            <person name="Maruyama T."/>
            <person name="Minagawa J."/>
            <person name="Obokata J."/>
            <person name="Shigenobu S."/>
        </authorList>
    </citation>
    <scope>NUCLEOTIDE SEQUENCE [LARGE SCALE GENOMIC DNA]</scope>
</reference>
<proteinExistence type="predicted"/>
<organism evidence="2 3">
    <name type="scientific">Plakobranchus ocellatus</name>
    <dbReference type="NCBI Taxonomy" id="259542"/>
    <lineage>
        <taxon>Eukaryota</taxon>
        <taxon>Metazoa</taxon>
        <taxon>Spiralia</taxon>
        <taxon>Lophotrochozoa</taxon>
        <taxon>Mollusca</taxon>
        <taxon>Gastropoda</taxon>
        <taxon>Heterobranchia</taxon>
        <taxon>Euthyneura</taxon>
        <taxon>Panpulmonata</taxon>
        <taxon>Sacoglossa</taxon>
        <taxon>Placobranchoidea</taxon>
        <taxon>Plakobranchidae</taxon>
        <taxon>Plakobranchus</taxon>
    </lineage>
</organism>
<protein>
    <submittedName>
        <fullName evidence="2">Uncharacterized protein</fullName>
    </submittedName>
</protein>
<name>A0AAV3Z8V4_9GAST</name>
<evidence type="ECO:0000313" key="3">
    <source>
        <dbReference type="Proteomes" id="UP000735302"/>
    </source>
</evidence>
<gene>
    <name evidence="2" type="ORF">PoB_001825900</name>
</gene>
<dbReference type="EMBL" id="BLXT01002163">
    <property type="protein sequence ID" value="GFN91753.1"/>
    <property type="molecule type" value="Genomic_DNA"/>
</dbReference>
<dbReference type="Proteomes" id="UP000735302">
    <property type="component" value="Unassembled WGS sequence"/>
</dbReference>
<comment type="caution">
    <text evidence="2">The sequence shown here is derived from an EMBL/GenBank/DDBJ whole genome shotgun (WGS) entry which is preliminary data.</text>
</comment>
<accession>A0AAV3Z8V4</accession>
<keyword evidence="3" id="KW-1185">Reference proteome</keyword>